<name>A0A4R2GWU3_9HYPH</name>
<keyword evidence="4" id="KW-1185">Reference proteome</keyword>
<dbReference type="EMBL" id="SLWL01000003">
    <property type="protein sequence ID" value="TCO14794.1"/>
    <property type="molecule type" value="Genomic_DNA"/>
</dbReference>
<dbReference type="Proteomes" id="UP000294881">
    <property type="component" value="Unassembled WGS sequence"/>
</dbReference>
<evidence type="ECO:0000313" key="3">
    <source>
        <dbReference type="EMBL" id="TCO14794.1"/>
    </source>
</evidence>
<sequence length="695" mass="74416">MNDQLSTGGGLAPPNPHNRDRVTHRLFFDPLDYLPSEELYAEWNRQAALGYAEAGIAVLPLTPKKTPRIGDWPNKSSASPDQVVAWWKQSPGSLVGIDCRKANIVVIDCDCHPGQPDGVDALRRIVGRDFISLGAPIIETGGGGMHLIFAQPPGTRLTNKRGRLPQGIDVRADGGYIVAAGSYRNDGSNWCHDPDTPDLIAAIAGRSLPQVPEVLLELIRGPFGQHEPFAGGEKNPGEGSVRTAEHRHHNTAQSELRAESEALADTPEGGRNNRLNAISFRMGRFIAAGYITREEVEAQLMAACQKNGLARESVTAVRATMKSGIHAGCQKPFQGHAQDTMWPPFGADDHANTFSDSDADGDPGHAARNAGAYRRGQAHEARSAPEIETVVASSLADKLLPKQEWLVENLIPAGNVTLLSGDGGAGKSLLALQLAAAVATGGSWLGFTLKAGSALFLSAEDEIDELHRRLVHIEPKLNRLSELVLIPLAGKDAVLAAPQLPSKLVQPTPLLQALERLVAHHSPALLILDTSADLFAGNENARVEVRTFISMLRALCLTYRVTIVLLSHPSQSGLASGDGSSGSTSWNNSVRSRLNPKTVAKWRSRSSTADLPNGPKVPRSTTLSVGEEAVVVAFRRHTLLPLDDCLYALQASIPHLTRSSLHRCLQRHGISRLPAAGCRLSMATSPCARSSSPTP</sequence>
<feature type="region of interest" description="Disordered" evidence="1">
    <location>
        <begin position="226"/>
        <end position="274"/>
    </location>
</feature>
<dbReference type="Pfam" id="PF13481">
    <property type="entry name" value="AAA_25"/>
    <property type="match status" value="1"/>
</dbReference>
<evidence type="ECO:0000256" key="1">
    <source>
        <dbReference type="SAM" id="MobiDB-lite"/>
    </source>
</evidence>
<feature type="domain" description="DNA primase/polymerase bifunctional N-terminal" evidence="2">
    <location>
        <begin position="48"/>
        <end position="218"/>
    </location>
</feature>
<dbReference type="InterPro" id="IPR027417">
    <property type="entry name" value="P-loop_NTPase"/>
</dbReference>
<feature type="region of interest" description="Disordered" evidence="1">
    <location>
        <begin position="597"/>
        <end position="620"/>
    </location>
</feature>
<accession>A0A4R2GWU3</accession>
<dbReference type="CDD" id="cd04859">
    <property type="entry name" value="Prim_Pol"/>
    <property type="match status" value="1"/>
</dbReference>
<dbReference type="AlphaFoldDB" id="A0A4R2GWU3"/>
<organism evidence="3 4">
    <name type="scientific">Camelimonas lactis</name>
    <dbReference type="NCBI Taxonomy" id="659006"/>
    <lineage>
        <taxon>Bacteria</taxon>
        <taxon>Pseudomonadati</taxon>
        <taxon>Pseudomonadota</taxon>
        <taxon>Alphaproteobacteria</taxon>
        <taxon>Hyphomicrobiales</taxon>
        <taxon>Chelatococcaceae</taxon>
        <taxon>Camelimonas</taxon>
    </lineage>
</organism>
<dbReference type="Gene3D" id="3.40.50.300">
    <property type="entry name" value="P-loop containing nucleotide triphosphate hydrolases"/>
    <property type="match status" value="1"/>
</dbReference>
<reference evidence="3 4" key="1">
    <citation type="submission" date="2019-03" db="EMBL/GenBank/DDBJ databases">
        <title>Genomic Encyclopedia of Type Strains, Phase IV (KMG-IV): sequencing the most valuable type-strain genomes for metagenomic binning, comparative biology and taxonomic classification.</title>
        <authorList>
            <person name="Goeker M."/>
        </authorList>
    </citation>
    <scope>NUCLEOTIDE SEQUENCE [LARGE SCALE GENOMIC DNA]</scope>
    <source>
        <strain evidence="3 4">DSM 22958</strain>
    </source>
</reference>
<feature type="region of interest" description="Disordered" evidence="1">
    <location>
        <begin position="571"/>
        <end position="590"/>
    </location>
</feature>
<proteinExistence type="predicted"/>
<dbReference type="InterPro" id="IPR015330">
    <property type="entry name" value="DNA_primase/pol_bifunc_N"/>
</dbReference>
<protein>
    <submittedName>
        <fullName evidence="3">RecA-family ATPase</fullName>
    </submittedName>
</protein>
<evidence type="ECO:0000259" key="2">
    <source>
        <dbReference type="SMART" id="SM00943"/>
    </source>
</evidence>
<evidence type="ECO:0000313" key="4">
    <source>
        <dbReference type="Proteomes" id="UP000294881"/>
    </source>
</evidence>
<feature type="region of interest" description="Disordered" evidence="1">
    <location>
        <begin position="355"/>
        <end position="385"/>
    </location>
</feature>
<dbReference type="Pfam" id="PF09250">
    <property type="entry name" value="Prim-Pol"/>
    <property type="match status" value="1"/>
</dbReference>
<dbReference type="SUPFAM" id="SSF52540">
    <property type="entry name" value="P-loop containing nucleoside triphosphate hydrolases"/>
    <property type="match status" value="1"/>
</dbReference>
<gene>
    <name evidence="3" type="ORF">EV666_103304</name>
</gene>
<dbReference type="SUPFAM" id="SSF56747">
    <property type="entry name" value="Prim-pol domain"/>
    <property type="match status" value="1"/>
</dbReference>
<comment type="caution">
    <text evidence="3">The sequence shown here is derived from an EMBL/GenBank/DDBJ whole genome shotgun (WGS) entry which is preliminary data.</text>
</comment>
<dbReference type="SMART" id="SM00943">
    <property type="entry name" value="Prim-Pol"/>
    <property type="match status" value="1"/>
</dbReference>